<reference evidence="7" key="1">
    <citation type="journal article" date="2023" name="Int. J. Syst. Evol. Microbiol.">
        <title>Mesoterricola silvestris gen. nov., sp. nov., Mesoterricola sediminis sp. nov., Geothrix oryzae sp. nov., Geothrix edaphica sp. nov., Geothrix rubra sp. nov., and Geothrix limicola sp. nov., six novel members of Acidobacteriota isolated from soils.</title>
        <authorList>
            <person name="Itoh H."/>
            <person name="Sugisawa Y."/>
            <person name="Mise K."/>
            <person name="Xu Z."/>
            <person name="Kuniyasu M."/>
            <person name="Ushijima N."/>
            <person name="Kawano K."/>
            <person name="Kobayashi E."/>
            <person name="Shiratori Y."/>
            <person name="Masuda Y."/>
            <person name="Senoo K."/>
        </authorList>
    </citation>
    <scope>NUCLEOTIDE SEQUENCE [LARGE SCALE GENOMIC DNA]</scope>
    <source>
        <strain evidence="7">W79</strain>
    </source>
</reference>
<dbReference type="InterPro" id="IPR018254">
    <property type="entry name" value="Ribosomal_uL29_CS"/>
</dbReference>
<keyword evidence="7" id="KW-1185">Reference proteome</keyword>
<dbReference type="InterPro" id="IPR001854">
    <property type="entry name" value="Ribosomal_uL29"/>
</dbReference>
<evidence type="ECO:0000256" key="4">
    <source>
        <dbReference type="ARBA" id="ARBA00035204"/>
    </source>
</evidence>
<dbReference type="SUPFAM" id="SSF46561">
    <property type="entry name" value="Ribosomal protein L29 (L29p)"/>
    <property type="match status" value="1"/>
</dbReference>
<dbReference type="GO" id="GO:0003735">
    <property type="term" value="F:structural constituent of ribosome"/>
    <property type="evidence" value="ECO:0007669"/>
    <property type="project" value="InterPro"/>
</dbReference>
<evidence type="ECO:0000256" key="3">
    <source>
        <dbReference type="ARBA" id="ARBA00023274"/>
    </source>
</evidence>
<dbReference type="GO" id="GO:0006412">
    <property type="term" value="P:translation"/>
    <property type="evidence" value="ECO:0007669"/>
    <property type="project" value="UniProtKB-UniRule"/>
</dbReference>
<dbReference type="NCBIfam" id="TIGR00012">
    <property type="entry name" value="L29"/>
    <property type="match status" value="1"/>
</dbReference>
<dbReference type="HAMAP" id="MF_00374">
    <property type="entry name" value="Ribosomal_uL29"/>
    <property type="match status" value="1"/>
</dbReference>
<dbReference type="Proteomes" id="UP001238179">
    <property type="component" value="Chromosome"/>
</dbReference>
<comment type="similarity">
    <text evidence="1 5">Belongs to the universal ribosomal protein uL29 family.</text>
</comment>
<keyword evidence="2 5" id="KW-0689">Ribosomal protein</keyword>
<dbReference type="GO" id="GO:1990904">
    <property type="term" value="C:ribonucleoprotein complex"/>
    <property type="evidence" value="ECO:0007669"/>
    <property type="project" value="UniProtKB-KW"/>
</dbReference>
<evidence type="ECO:0000313" key="6">
    <source>
        <dbReference type="EMBL" id="BDU71110.1"/>
    </source>
</evidence>
<dbReference type="GO" id="GO:0005840">
    <property type="term" value="C:ribosome"/>
    <property type="evidence" value="ECO:0007669"/>
    <property type="project" value="UniProtKB-KW"/>
</dbReference>
<evidence type="ECO:0000256" key="2">
    <source>
        <dbReference type="ARBA" id="ARBA00022980"/>
    </source>
</evidence>
<evidence type="ECO:0000256" key="1">
    <source>
        <dbReference type="ARBA" id="ARBA00009254"/>
    </source>
</evidence>
<dbReference type="AlphaFoldDB" id="A0AA48GKI2"/>
<accession>A0AA48GKI2</accession>
<dbReference type="RefSeq" id="WP_306597986.1">
    <property type="nucleotide sequence ID" value="NZ_AP027080.1"/>
</dbReference>
<dbReference type="KEGG" id="msil:METEAL_02840"/>
<dbReference type="Pfam" id="PF00831">
    <property type="entry name" value="Ribosomal_L29"/>
    <property type="match status" value="1"/>
</dbReference>
<gene>
    <name evidence="5" type="primary">rpmC</name>
    <name evidence="6" type="ORF">METEAL_02840</name>
</gene>
<dbReference type="CDD" id="cd00427">
    <property type="entry name" value="Ribosomal_L29_HIP"/>
    <property type="match status" value="1"/>
</dbReference>
<dbReference type="EMBL" id="AP027080">
    <property type="protein sequence ID" value="BDU71110.1"/>
    <property type="molecule type" value="Genomic_DNA"/>
</dbReference>
<keyword evidence="3 5" id="KW-0687">Ribonucleoprotein</keyword>
<dbReference type="InterPro" id="IPR036049">
    <property type="entry name" value="Ribosomal_uL29_sf"/>
</dbReference>
<dbReference type="Gene3D" id="1.10.287.310">
    <property type="match status" value="1"/>
</dbReference>
<dbReference type="PROSITE" id="PS00579">
    <property type="entry name" value="RIBOSOMAL_L29"/>
    <property type="match status" value="1"/>
</dbReference>
<proteinExistence type="inferred from homology"/>
<sequence>MNKKNPFSELAGKSIEELAQLEADLAAKRFTLRFQHAVGQVENTAEIRKTRRELARVKTALKSKLAV</sequence>
<name>A0AA48GKI2_9BACT</name>
<evidence type="ECO:0000313" key="7">
    <source>
        <dbReference type="Proteomes" id="UP001238179"/>
    </source>
</evidence>
<organism evidence="6 7">
    <name type="scientific">Mesoterricola silvestris</name>
    <dbReference type="NCBI Taxonomy" id="2927979"/>
    <lineage>
        <taxon>Bacteria</taxon>
        <taxon>Pseudomonadati</taxon>
        <taxon>Acidobacteriota</taxon>
        <taxon>Holophagae</taxon>
        <taxon>Holophagales</taxon>
        <taxon>Holophagaceae</taxon>
        <taxon>Mesoterricola</taxon>
    </lineage>
</organism>
<evidence type="ECO:0000256" key="5">
    <source>
        <dbReference type="HAMAP-Rule" id="MF_00374"/>
    </source>
</evidence>
<protein>
    <recommendedName>
        <fullName evidence="4 5">Large ribosomal subunit protein uL29</fullName>
    </recommendedName>
</protein>